<sequence length="193" mass="21913">MCFSLLRSRREKGYWELCPGAFLRRAEVTSLKEKNNFNDYVAKLRNCSKQGLDNIMGLGIGSTTEDEGTIQGGIVLRIVEAVHEYEKLEQRMPRRVDEMLACWNGTGARPTSHLTCLPAAEVDLQHSAIWIASVYLMLLMHFLENKVAVDLTRSEFVEAQEVNNLVSLLKRLTSKIMGFYGWRGVALSRMSRV</sequence>
<evidence type="ECO:0000313" key="2">
    <source>
        <dbReference type="Proteomes" id="UP001234989"/>
    </source>
</evidence>
<dbReference type="AlphaFoldDB" id="A0AAF0UJ92"/>
<name>A0AAF0UJ92_SOLVR</name>
<dbReference type="Proteomes" id="UP001234989">
    <property type="component" value="Chromosome 9"/>
</dbReference>
<organism evidence="1 2">
    <name type="scientific">Solanum verrucosum</name>
    <dbReference type="NCBI Taxonomy" id="315347"/>
    <lineage>
        <taxon>Eukaryota</taxon>
        <taxon>Viridiplantae</taxon>
        <taxon>Streptophyta</taxon>
        <taxon>Embryophyta</taxon>
        <taxon>Tracheophyta</taxon>
        <taxon>Spermatophyta</taxon>
        <taxon>Magnoliopsida</taxon>
        <taxon>eudicotyledons</taxon>
        <taxon>Gunneridae</taxon>
        <taxon>Pentapetalae</taxon>
        <taxon>asterids</taxon>
        <taxon>lamiids</taxon>
        <taxon>Solanales</taxon>
        <taxon>Solanaceae</taxon>
        <taxon>Solanoideae</taxon>
        <taxon>Solaneae</taxon>
        <taxon>Solanum</taxon>
    </lineage>
</organism>
<gene>
    <name evidence="1" type="ORF">MTR67_039966</name>
</gene>
<protein>
    <submittedName>
        <fullName evidence="1">Uncharacterized protein</fullName>
    </submittedName>
</protein>
<proteinExistence type="predicted"/>
<reference evidence="1" key="1">
    <citation type="submission" date="2023-08" db="EMBL/GenBank/DDBJ databases">
        <title>A de novo genome assembly of Solanum verrucosum Schlechtendal, a Mexican diploid species geographically isolated from the other diploid A-genome species in potato relatives.</title>
        <authorList>
            <person name="Hosaka K."/>
        </authorList>
    </citation>
    <scope>NUCLEOTIDE SEQUENCE</scope>
    <source>
        <tissue evidence="1">Young leaves</tissue>
    </source>
</reference>
<dbReference type="EMBL" id="CP133620">
    <property type="protein sequence ID" value="WMV46581.1"/>
    <property type="molecule type" value="Genomic_DNA"/>
</dbReference>
<accession>A0AAF0UJ92</accession>
<keyword evidence="2" id="KW-1185">Reference proteome</keyword>
<evidence type="ECO:0000313" key="1">
    <source>
        <dbReference type="EMBL" id="WMV46581.1"/>
    </source>
</evidence>